<feature type="transmembrane region" description="Helical" evidence="1">
    <location>
        <begin position="159"/>
        <end position="183"/>
    </location>
</feature>
<dbReference type="Proteomes" id="UP001207654">
    <property type="component" value="Unassembled WGS sequence"/>
</dbReference>
<feature type="transmembrane region" description="Helical" evidence="1">
    <location>
        <begin position="33"/>
        <end position="54"/>
    </location>
</feature>
<feature type="transmembrane region" description="Helical" evidence="1">
    <location>
        <begin position="257"/>
        <end position="275"/>
    </location>
</feature>
<feature type="transmembrane region" description="Helical" evidence="1">
    <location>
        <begin position="74"/>
        <end position="94"/>
    </location>
</feature>
<protein>
    <submittedName>
        <fullName evidence="2">Uncharacterized protein</fullName>
    </submittedName>
</protein>
<dbReference type="EMBL" id="JAPNKA010000001">
    <property type="protein sequence ID" value="MCY1082894.1"/>
    <property type="molecule type" value="Genomic_DNA"/>
</dbReference>
<sequence>MPEPRDGSPLASTPSRAGTPASFWRDAGTAFALAFRSPLAIFIFYGLAFVSSFILMHGTELQALAYLHARKANLWRVLTAFAPTTWVTILVIVLSDWQRNRSAWPHTRKGRMTVALCVVLGLPFVLLPILAQYIVWKEEPLVRAAFSSALPAASPAKSFILNLAGVTSGALVASGILGVHIQLLERLPQLRRRAEQHEADGLDEDVRWYQQHRARLSGFLTLSGLLMGTSILSVSAIRHLLNEALSTSSLTLPTAPILGYGLYYTGLIASMYLPASKALKDAGQTIAERLVRQPLEAHVTWKQRNEEQEAAQTWLGLRGSALQDFQQALSVLTPLLASFSGLILGPTG</sequence>
<dbReference type="RefSeq" id="WP_267541447.1">
    <property type="nucleotide sequence ID" value="NZ_JAPNKA010000001.1"/>
</dbReference>
<evidence type="ECO:0000313" key="2">
    <source>
        <dbReference type="EMBL" id="MCY1082894.1"/>
    </source>
</evidence>
<evidence type="ECO:0000256" key="1">
    <source>
        <dbReference type="SAM" id="Phobius"/>
    </source>
</evidence>
<keyword evidence="1" id="KW-1133">Transmembrane helix</keyword>
<reference evidence="2 3" key="1">
    <citation type="submission" date="2022-11" db="EMBL/GenBank/DDBJ databases">
        <title>Minimal conservation of predation-associated metabolite biosynthetic gene clusters underscores biosynthetic potential of Myxococcota including descriptions for ten novel species: Archangium lansinium sp. nov., Myxococcus landrumus sp. nov., Nannocystis bai.</title>
        <authorList>
            <person name="Ahearne A."/>
            <person name="Stevens C."/>
            <person name="Phillips K."/>
        </authorList>
    </citation>
    <scope>NUCLEOTIDE SEQUENCE [LARGE SCALE GENOMIC DNA]</scope>
    <source>
        <strain evidence="2 3">MIWBW</strain>
    </source>
</reference>
<evidence type="ECO:0000313" key="3">
    <source>
        <dbReference type="Proteomes" id="UP001207654"/>
    </source>
</evidence>
<gene>
    <name evidence="2" type="ORF">OV287_51430</name>
</gene>
<comment type="caution">
    <text evidence="2">The sequence shown here is derived from an EMBL/GenBank/DDBJ whole genome shotgun (WGS) entry which is preliminary data.</text>
</comment>
<organism evidence="2 3">
    <name type="scientific">Archangium lansingense</name>
    <dbReference type="NCBI Taxonomy" id="2995310"/>
    <lineage>
        <taxon>Bacteria</taxon>
        <taxon>Pseudomonadati</taxon>
        <taxon>Myxococcota</taxon>
        <taxon>Myxococcia</taxon>
        <taxon>Myxococcales</taxon>
        <taxon>Cystobacterineae</taxon>
        <taxon>Archangiaceae</taxon>
        <taxon>Archangium</taxon>
    </lineage>
</organism>
<feature type="transmembrane region" description="Helical" evidence="1">
    <location>
        <begin position="114"/>
        <end position="136"/>
    </location>
</feature>
<proteinExistence type="predicted"/>
<keyword evidence="1" id="KW-0812">Transmembrane</keyword>
<accession>A0ABT4AP12</accession>
<keyword evidence="3" id="KW-1185">Reference proteome</keyword>
<feature type="transmembrane region" description="Helical" evidence="1">
    <location>
        <begin position="216"/>
        <end position="237"/>
    </location>
</feature>
<keyword evidence="1" id="KW-0472">Membrane</keyword>
<name>A0ABT4AP12_9BACT</name>